<evidence type="ECO:0000256" key="2">
    <source>
        <dbReference type="ARBA" id="ARBA00012438"/>
    </source>
</evidence>
<feature type="domain" description="Response regulatory" evidence="6">
    <location>
        <begin position="483"/>
        <end position="594"/>
    </location>
</feature>
<dbReference type="PANTHER" id="PTHR43065:SF42">
    <property type="entry name" value="TWO-COMPONENT SENSOR PPRA"/>
    <property type="match status" value="1"/>
</dbReference>
<reference evidence="7 8" key="1">
    <citation type="submission" date="2024-06" db="EMBL/GenBank/DDBJ databases">
        <title>Sorghum-associated microbial communities from plants grown in Nebraska, USA.</title>
        <authorList>
            <person name="Schachtman D."/>
        </authorList>
    </citation>
    <scope>NUCLEOTIDE SEQUENCE [LARGE SCALE GENOMIC DNA]</scope>
    <source>
        <strain evidence="7 8">1073</strain>
    </source>
</reference>
<dbReference type="Pfam" id="PF00072">
    <property type="entry name" value="Response_reg"/>
    <property type="match status" value="1"/>
</dbReference>
<gene>
    <name evidence="7" type="ORF">ABIC75_000263</name>
</gene>
<dbReference type="InterPro" id="IPR005467">
    <property type="entry name" value="His_kinase_dom"/>
</dbReference>
<sequence>MWSGFSRWLQAAPVVDPVERRNASFVQMLFLFLGVALPLNKLYVLVYSAGYQHLMGEHGLKVAILVDLLTDLAMAAAAWYGLLLIRRGRFHAAIIQFLSVVLVSALLAYVTFGYWAVFGDLIPIMAIALGGLMLSRRALWLIYGTVMLEFIAGMTADLLRRGAALQATQHGGTLPNAFVDLPSRAFGYLLIVLILDRATSALRESLGEANRHRSQLQEEMLMRERAQEQLMQSRKMDAVGKLASGIAHDFNNILGIILGFARERYRIAEPRIANNEDAQAMAHALGGVDTAARRGAAITRKLLNFVRQDPAHRETFDLGHSLRELMPMLRQLLPAPFVVHLELADTPLPIRFDRSQFELALLNMASNARDAMPDGGRVTLATELHGDTHARLRIEDTGTGMAPAISERIFEPFFTTKPSTQGTGLGLSVVYALIDDAGGTIEVDSAPGAGSRFDIRLPLASTGSENSTSDDVSKDACAKQPLRVLLVDDDDELRELLAHALRQGGCHVDVAASATEALRMIDGPPPHVLICDNRMPDMDGTMLLAALRPHWPQMPTILISAFLDGYDEPFEPWVVRMPKPFSPDDLLVRIRELVKQCKARRERQEVTNT</sequence>
<evidence type="ECO:0000259" key="5">
    <source>
        <dbReference type="PROSITE" id="PS50109"/>
    </source>
</evidence>
<dbReference type="Gene3D" id="3.30.565.10">
    <property type="entry name" value="Histidine kinase-like ATPase, C-terminal domain"/>
    <property type="match status" value="1"/>
</dbReference>
<protein>
    <recommendedName>
        <fullName evidence="2">histidine kinase</fullName>
        <ecNumber evidence="2">2.7.13.3</ecNumber>
    </recommendedName>
</protein>
<dbReference type="SUPFAM" id="SSF55874">
    <property type="entry name" value="ATPase domain of HSP90 chaperone/DNA topoisomerase II/histidine kinase"/>
    <property type="match status" value="1"/>
</dbReference>
<feature type="modified residue" description="4-aspartylphosphate" evidence="3">
    <location>
        <position position="532"/>
    </location>
</feature>
<accession>A0ABV2JP04</accession>
<dbReference type="InterPro" id="IPR036097">
    <property type="entry name" value="HisK_dim/P_sf"/>
</dbReference>
<keyword evidence="4" id="KW-0812">Transmembrane</keyword>
<dbReference type="EMBL" id="JBEPMU010000001">
    <property type="protein sequence ID" value="MET3650561.1"/>
    <property type="molecule type" value="Genomic_DNA"/>
</dbReference>
<evidence type="ECO:0000259" key="6">
    <source>
        <dbReference type="PROSITE" id="PS50110"/>
    </source>
</evidence>
<keyword evidence="3" id="KW-0597">Phosphoprotein</keyword>
<dbReference type="Proteomes" id="UP001549184">
    <property type="component" value="Unassembled WGS sequence"/>
</dbReference>
<dbReference type="InterPro" id="IPR003594">
    <property type="entry name" value="HATPase_dom"/>
</dbReference>
<dbReference type="EC" id="2.7.13.3" evidence="2"/>
<keyword evidence="8" id="KW-1185">Reference proteome</keyword>
<dbReference type="SMART" id="SM00448">
    <property type="entry name" value="REC"/>
    <property type="match status" value="1"/>
</dbReference>
<dbReference type="InterPro" id="IPR036890">
    <property type="entry name" value="HATPase_C_sf"/>
</dbReference>
<feature type="domain" description="Histidine kinase" evidence="5">
    <location>
        <begin position="245"/>
        <end position="461"/>
    </location>
</feature>
<dbReference type="PANTHER" id="PTHR43065">
    <property type="entry name" value="SENSOR HISTIDINE KINASE"/>
    <property type="match status" value="1"/>
</dbReference>
<dbReference type="InterPro" id="IPR001789">
    <property type="entry name" value="Sig_transdc_resp-reg_receiver"/>
</dbReference>
<evidence type="ECO:0000313" key="8">
    <source>
        <dbReference type="Proteomes" id="UP001549184"/>
    </source>
</evidence>
<dbReference type="Pfam" id="PF02518">
    <property type="entry name" value="HATPase_c"/>
    <property type="match status" value="1"/>
</dbReference>
<dbReference type="SUPFAM" id="SSF47384">
    <property type="entry name" value="Homodimeric domain of signal transducing histidine kinase"/>
    <property type="match status" value="1"/>
</dbReference>
<name>A0ABV2JP04_9GAMM</name>
<comment type="catalytic activity">
    <reaction evidence="1">
        <text>ATP + protein L-histidine = ADP + protein N-phospho-L-histidine.</text>
        <dbReference type="EC" id="2.7.13.3"/>
    </reaction>
</comment>
<dbReference type="RefSeq" id="WP_354012057.1">
    <property type="nucleotide sequence ID" value="NZ_JBEPMU010000001.1"/>
</dbReference>
<dbReference type="SUPFAM" id="SSF52172">
    <property type="entry name" value="CheY-like"/>
    <property type="match status" value="1"/>
</dbReference>
<dbReference type="InterPro" id="IPR011006">
    <property type="entry name" value="CheY-like_superfamily"/>
</dbReference>
<dbReference type="SMART" id="SM00387">
    <property type="entry name" value="HATPase_c"/>
    <property type="match status" value="1"/>
</dbReference>
<evidence type="ECO:0000256" key="3">
    <source>
        <dbReference type="PROSITE-ProRule" id="PRU00169"/>
    </source>
</evidence>
<keyword evidence="4" id="KW-1133">Transmembrane helix</keyword>
<feature type="transmembrane region" description="Helical" evidence="4">
    <location>
        <begin position="29"/>
        <end position="50"/>
    </location>
</feature>
<dbReference type="CDD" id="cd00156">
    <property type="entry name" value="REC"/>
    <property type="match status" value="1"/>
</dbReference>
<dbReference type="Gene3D" id="1.10.287.130">
    <property type="match status" value="1"/>
</dbReference>
<dbReference type="Gene3D" id="3.40.50.2300">
    <property type="match status" value="1"/>
</dbReference>
<dbReference type="PROSITE" id="PS50109">
    <property type="entry name" value="HIS_KIN"/>
    <property type="match status" value="1"/>
</dbReference>
<dbReference type="PROSITE" id="PS50110">
    <property type="entry name" value="RESPONSE_REGULATORY"/>
    <property type="match status" value="1"/>
</dbReference>
<evidence type="ECO:0000256" key="1">
    <source>
        <dbReference type="ARBA" id="ARBA00000085"/>
    </source>
</evidence>
<evidence type="ECO:0000256" key="4">
    <source>
        <dbReference type="SAM" id="Phobius"/>
    </source>
</evidence>
<evidence type="ECO:0000313" key="7">
    <source>
        <dbReference type="EMBL" id="MET3650561.1"/>
    </source>
</evidence>
<feature type="transmembrane region" description="Helical" evidence="4">
    <location>
        <begin position="62"/>
        <end position="85"/>
    </location>
</feature>
<keyword evidence="4" id="KW-0472">Membrane</keyword>
<proteinExistence type="predicted"/>
<dbReference type="PRINTS" id="PR00344">
    <property type="entry name" value="BCTRLSENSOR"/>
</dbReference>
<organism evidence="7 8">
    <name type="scientific">Dyella japonica</name>
    <dbReference type="NCBI Taxonomy" id="231455"/>
    <lineage>
        <taxon>Bacteria</taxon>
        <taxon>Pseudomonadati</taxon>
        <taxon>Pseudomonadota</taxon>
        <taxon>Gammaproteobacteria</taxon>
        <taxon>Lysobacterales</taxon>
        <taxon>Rhodanobacteraceae</taxon>
        <taxon>Dyella</taxon>
    </lineage>
</organism>
<feature type="transmembrane region" description="Helical" evidence="4">
    <location>
        <begin position="97"/>
        <end position="118"/>
    </location>
</feature>
<comment type="caution">
    <text evidence="7">The sequence shown here is derived from an EMBL/GenBank/DDBJ whole genome shotgun (WGS) entry which is preliminary data.</text>
</comment>
<dbReference type="InterPro" id="IPR004358">
    <property type="entry name" value="Sig_transdc_His_kin-like_C"/>
</dbReference>